<dbReference type="InterPro" id="IPR010105">
    <property type="entry name" value="TonB_sidphr_rcpt"/>
</dbReference>
<dbReference type="Proteomes" id="UP000216020">
    <property type="component" value="Unassembled WGS sequence"/>
</dbReference>
<evidence type="ECO:0000256" key="12">
    <source>
        <dbReference type="ARBA" id="ARBA00023170"/>
    </source>
</evidence>
<dbReference type="RefSeq" id="WP_094851177.1">
    <property type="nucleotide sequence ID" value="NZ_NEVM01000001.1"/>
</dbReference>
<dbReference type="FunFam" id="2.170.130.10:FF:000001">
    <property type="entry name" value="Catecholate siderophore TonB-dependent receptor"/>
    <property type="match status" value="1"/>
</dbReference>
<evidence type="ECO:0000256" key="7">
    <source>
        <dbReference type="ARBA" id="ARBA00022729"/>
    </source>
</evidence>
<evidence type="ECO:0000259" key="17">
    <source>
        <dbReference type="SMART" id="SM00965"/>
    </source>
</evidence>
<dbReference type="PROSITE" id="PS52016">
    <property type="entry name" value="TONB_DEPENDENT_REC_3"/>
    <property type="match status" value="1"/>
</dbReference>
<dbReference type="OrthoDB" id="127311at2"/>
<dbReference type="InterPro" id="IPR036942">
    <property type="entry name" value="Beta-barrel_TonB_sf"/>
</dbReference>
<reference evidence="19" key="1">
    <citation type="submission" date="2017-05" db="EMBL/GenBank/DDBJ databases">
        <title>Complete and WGS of Bordetella genogroups.</title>
        <authorList>
            <person name="Spilker T."/>
            <person name="Lipuma J."/>
        </authorList>
    </citation>
    <scope>NUCLEOTIDE SEQUENCE [LARGE SCALE GENOMIC DNA]</scope>
    <source>
        <strain evidence="19">AU16122</strain>
    </source>
</reference>
<dbReference type="InterPro" id="IPR037066">
    <property type="entry name" value="Plug_dom_sf"/>
</dbReference>
<keyword evidence="11 14" id="KW-0472">Membrane</keyword>
<keyword evidence="12 18" id="KW-0675">Receptor</keyword>
<evidence type="ECO:0000313" key="18">
    <source>
        <dbReference type="EMBL" id="OZI37070.1"/>
    </source>
</evidence>
<feature type="signal peptide" evidence="16">
    <location>
        <begin position="1"/>
        <end position="46"/>
    </location>
</feature>
<keyword evidence="7 16" id="KW-0732">Signal</keyword>
<evidence type="ECO:0000256" key="2">
    <source>
        <dbReference type="ARBA" id="ARBA00009810"/>
    </source>
</evidence>
<evidence type="ECO:0000313" key="19">
    <source>
        <dbReference type="Proteomes" id="UP000216020"/>
    </source>
</evidence>
<dbReference type="Gene3D" id="2.40.170.20">
    <property type="entry name" value="TonB-dependent receptor, beta-barrel domain"/>
    <property type="match status" value="1"/>
</dbReference>
<proteinExistence type="inferred from homology"/>
<dbReference type="InterPro" id="IPR039426">
    <property type="entry name" value="TonB-dep_rcpt-like"/>
</dbReference>
<evidence type="ECO:0000256" key="1">
    <source>
        <dbReference type="ARBA" id="ARBA00004571"/>
    </source>
</evidence>
<dbReference type="EMBL" id="NEVM01000001">
    <property type="protein sequence ID" value="OZI37070.1"/>
    <property type="molecule type" value="Genomic_DNA"/>
</dbReference>
<dbReference type="Pfam" id="PF07715">
    <property type="entry name" value="Plug"/>
    <property type="match status" value="1"/>
</dbReference>
<comment type="caution">
    <text evidence="18">The sequence shown here is derived from an EMBL/GenBank/DDBJ whole genome shotgun (WGS) entry which is preliminary data.</text>
</comment>
<comment type="subcellular location">
    <subcellularLocation>
        <location evidence="1 14">Cell outer membrane</location>
        <topology evidence="1 14">Multi-pass membrane protein</topology>
    </subcellularLocation>
</comment>
<dbReference type="PANTHER" id="PTHR32552:SF68">
    <property type="entry name" value="FERRICHROME OUTER MEMBRANE TRANSPORTER_PHAGE RECEPTOR"/>
    <property type="match status" value="1"/>
</dbReference>
<dbReference type="GO" id="GO:0015344">
    <property type="term" value="F:siderophore uptake transmembrane transporter activity"/>
    <property type="evidence" value="ECO:0007669"/>
    <property type="project" value="TreeGrafter"/>
</dbReference>
<evidence type="ECO:0000256" key="16">
    <source>
        <dbReference type="SAM" id="SignalP"/>
    </source>
</evidence>
<sequence length="801" mass="87033">MTFSRPSRRAARNAARPGRLPLAFALRTAACLTLAAATTPAVHAQAAPSAAPLSFDIPAGPLDAALTHYARIARVNLSYDVALIKGASTRGLQGRYSASDGLNRLLAGSGIEAAPQPDGGYVLRPAPRPPATGATTLPTVSVTGSAATDTAGFVAADTAVGTKTDTPIVDIPAAVSVVTRQEMDTRGVQNLQQAIAYTSSVAVDEYGADDRYDYFRIRGFDETTLGTYRDGLPARVPAWFTASRVEPYGLERVDVLKGSTSSLFGLNAPGGLVNAITKRPTDEPLAEIYTTQGAGHHEAGFDVGGPVDAAGKWKYRLTGMWQNADYGYDYTKDNRLYIAPALTYSPDANTTLTLLADYSQRESSTARSFPADVDLSLNKFLGEPSFHHFNTRQTDVGWLFEHRFGNGWTVRSNARYTHVDLDYADVYGATVDPTVDRTAFSVAGKSDRYTIDNQVQYDTRWKSIESKTLAGFDYTDDNTHENILLGTAPGIDIYHPVYTGRSSISLDPYVNWRVKQQALGIYGQEQLTYGPWILTLGVRQDHVNTKAIYYDTGTQDNDTASAFTKRIGLTYKWTEGLATYVNYSESFQPLVAPTANGYTVGGSLKPQDGTQYEAGIKYRPAGTDALFTASVFDLKQTNVPDAISETEQRQIGKVGVRGLELEGKFALAERLNASLAYSYWHGRILSDGIDGNTGKRPDHVPNHLASAWLDYTIPGDGWRGNLTVGAGVRYIGQTFGDSANEVSVGGHAVFDASAKYDINKRISLQISATNLFDRKYKASCDTVSCYYGDPRAVYATLRYRM</sequence>
<dbReference type="Pfam" id="PF07660">
    <property type="entry name" value="STN"/>
    <property type="match status" value="1"/>
</dbReference>
<keyword evidence="10 15" id="KW-0798">TonB box</keyword>
<dbReference type="GO" id="GO:0038023">
    <property type="term" value="F:signaling receptor activity"/>
    <property type="evidence" value="ECO:0007669"/>
    <property type="project" value="InterPro"/>
</dbReference>
<organism evidence="18 19">
    <name type="scientific">Bordetella genomosp. 10</name>
    <dbReference type="NCBI Taxonomy" id="1416804"/>
    <lineage>
        <taxon>Bacteria</taxon>
        <taxon>Pseudomonadati</taxon>
        <taxon>Pseudomonadota</taxon>
        <taxon>Betaproteobacteria</taxon>
        <taxon>Burkholderiales</taxon>
        <taxon>Alcaligenaceae</taxon>
        <taxon>Bordetella</taxon>
    </lineage>
</organism>
<dbReference type="Gene3D" id="2.170.130.10">
    <property type="entry name" value="TonB-dependent receptor, plug domain"/>
    <property type="match status" value="1"/>
</dbReference>
<evidence type="ECO:0000256" key="4">
    <source>
        <dbReference type="ARBA" id="ARBA00022452"/>
    </source>
</evidence>
<keyword evidence="6 14" id="KW-0812">Transmembrane</keyword>
<dbReference type="CDD" id="cd01347">
    <property type="entry name" value="ligand_gated_channel"/>
    <property type="match status" value="1"/>
</dbReference>
<dbReference type="InterPro" id="IPR011662">
    <property type="entry name" value="Secretin/TonB_short_N"/>
</dbReference>
<dbReference type="Gene3D" id="3.55.50.30">
    <property type="match status" value="1"/>
</dbReference>
<feature type="chain" id="PRO_5012040109" evidence="16">
    <location>
        <begin position="47"/>
        <end position="801"/>
    </location>
</feature>
<comment type="similarity">
    <text evidence="2 14 15">Belongs to the TonB-dependent receptor family.</text>
</comment>
<evidence type="ECO:0000256" key="10">
    <source>
        <dbReference type="ARBA" id="ARBA00023077"/>
    </source>
</evidence>
<dbReference type="GO" id="GO:0009279">
    <property type="term" value="C:cell outer membrane"/>
    <property type="evidence" value="ECO:0007669"/>
    <property type="project" value="UniProtKB-SubCell"/>
</dbReference>
<dbReference type="GO" id="GO:0015891">
    <property type="term" value="P:siderophore transport"/>
    <property type="evidence" value="ECO:0007669"/>
    <property type="project" value="InterPro"/>
</dbReference>
<dbReference type="SUPFAM" id="SSF56935">
    <property type="entry name" value="Porins"/>
    <property type="match status" value="1"/>
</dbReference>
<evidence type="ECO:0000256" key="11">
    <source>
        <dbReference type="ARBA" id="ARBA00023136"/>
    </source>
</evidence>
<evidence type="ECO:0000256" key="9">
    <source>
        <dbReference type="ARBA" id="ARBA00023065"/>
    </source>
</evidence>
<keyword evidence="3 14" id="KW-0813">Transport</keyword>
<keyword evidence="9" id="KW-0406">Ion transport</keyword>
<protein>
    <submittedName>
        <fullName evidence="18">TonB-dependent siderophore receptor</fullName>
    </submittedName>
</protein>
<keyword evidence="4 14" id="KW-1134">Transmembrane beta strand</keyword>
<evidence type="ECO:0000256" key="5">
    <source>
        <dbReference type="ARBA" id="ARBA00022496"/>
    </source>
</evidence>
<dbReference type="InterPro" id="IPR012910">
    <property type="entry name" value="Plug_dom"/>
</dbReference>
<name>A0A261SJZ3_9BORD</name>
<dbReference type="InterPro" id="IPR000531">
    <property type="entry name" value="Beta-barrel_TonB"/>
</dbReference>
<evidence type="ECO:0000256" key="3">
    <source>
        <dbReference type="ARBA" id="ARBA00022448"/>
    </source>
</evidence>
<dbReference type="Pfam" id="PF00593">
    <property type="entry name" value="TonB_dep_Rec_b-barrel"/>
    <property type="match status" value="1"/>
</dbReference>
<evidence type="ECO:0000256" key="14">
    <source>
        <dbReference type="PROSITE-ProRule" id="PRU01360"/>
    </source>
</evidence>
<gene>
    <name evidence="18" type="ORF">CAL29_01130</name>
</gene>
<keyword evidence="13 14" id="KW-0998">Cell outer membrane</keyword>
<keyword evidence="8" id="KW-0408">Iron</keyword>
<dbReference type="PANTHER" id="PTHR32552">
    <property type="entry name" value="FERRICHROME IRON RECEPTOR-RELATED"/>
    <property type="match status" value="1"/>
</dbReference>
<keyword evidence="19" id="KW-1185">Reference proteome</keyword>
<keyword evidence="5" id="KW-0410">Iron transport</keyword>
<dbReference type="NCBIfam" id="TIGR01783">
    <property type="entry name" value="TonB-siderophor"/>
    <property type="match status" value="1"/>
</dbReference>
<accession>A0A261SJZ3</accession>
<evidence type="ECO:0000256" key="8">
    <source>
        <dbReference type="ARBA" id="ARBA00023004"/>
    </source>
</evidence>
<dbReference type="SMART" id="SM00965">
    <property type="entry name" value="STN"/>
    <property type="match status" value="1"/>
</dbReference>
<evidence type="ECO:0000256" key="13">
    <source>
        <dbReference type="ARBA" id="ARBA00023237"/>
    </source>
</evidence>
<evidence type="ECO:0000256" key="6">
    <source>
        <dbReference type="ARBA" id="ARBA00022692"/>
    </source>
</evidence>
<feature type="domain" description="Secretin/TonB short N-terminal" evidence="17">
    <location>
        <begin position="75"/>
        <end position="126"/>
    </location>
</feature>
<dbReference type="AlphaFoldDB" id="A0A261SJZ3"/>
<evidence type="ECO:0000256" key="15">
    <source>
        <dbReference type="RuleBase" id="RU003357"/>
    </source>
</evidence>